<evidence type="ECO:0000313" key="3">
    <source>
        <dbReference type="Proteomes" id="UP000053923"/>
    </source>
</evidence>
<dbReference type="AlphaFoldDB" id="A0A117ML22"/>
<dbReference type="OrthoDB" id="4324404at2"/>
<evidence type="ECO:0000313" key="2">
    <source>
        <dbReference type="EMBL" id="KUL23277.1"/>
    </source>
</evidence>
<sequence length="223" mass="23471">MTRSLPAPRTVLGHRQDGRPIFPVLGASSDDPSNDEVTVNISQKQLNTLMAREKDQGGRAAVRGLIEKLGFSNTSALEEYLAGVRQAEQEQLSEAERREQAVIEREKAAAAREAAALVRERDAARRVALAGIGATGADLDDAVALLRVPDDAEGDALSEAVQELKTRRPELFAGVPTGAQQLPAAPGGAPASVPPPRPGGVDHKPGSAGLEMARRRGILPASE</sequence>
<organism evidence="2 3">
    <name type="scientific">Streptomyces regalis</name>
    <dbReference type="NCBI Taxonomy" id="68262"/>
    <lineage>
        <taxon>Bacteria</taxon>
        <taxon>Bacillati</taxon>
        <taxon>Actinomycetota</taxon>
        <taxon>Actinomycetes</taxon>
        <taxon>Kitasatosporales</taxon>
        <taxon>Streptomycetaceae</taxon>
        <taxon>Streptomyces</taxon>
    </lineage>
</organism>
<dbReference type="RefSeq" id="WP_062712660.1">
    <property type="nucleotide sequence ID" value="NZ_LLZG01000388.1"/>
</dbReference>
<feature type="region of interest" description="Disordered" evidence="1">
    <location>
        <begin position="172"/>
        <end position="223"/>
    </location>
</feature>
<feature type="region of interest" description="Disordered" evidence="1">
    <location>
        <begin position="1"/>
        <end position="35"/>
    </location>
</feature>
<accession>A0A117ML22</accession>
<gene>
    <name evidence="2" type="ORF">ADL12_40135</name>
</gene>
<name>A0A117ML22_9ACTN</name>
<reference evidence="3" key="1">
    <citation type="submission" date="2015-10" db="EMBL/GenBank/DDBJ databases">
        <authorList>
            <person name="Ju K.-S."/>
            <person name="Doroghazi J.R."/>
            <person name="Metcalf W.W."/>
        </authorList>
    </citation>
    <scope>NUCLEOTIDE SEQUENCE [LARGE SCALE GENOMIC DNA]</scope>
    <source>
        <strain evidence="3">NRRL 3151</strain>
    </source>
</reference>
<proteinExistence type="predicted"/>
<keyword evidence="3" id="KW-1185">Reference proteome</keyword>
<evidence type="ECO:0000256" key="1">
    <source>
        <dbReference type="SAM" id="MobiDB-lite"/>
    </source>
</evidence>
<comment type="caution">
    <text evidence="2">The sequence shown here is derived from an EMBL/GenBank/DDBJ whole genome shotgun (WGS) entry which is preliminary data.</text>
</comment>
<protein>
    <submittedName>
        <fullName evidence="2">Uncharacterized protein</fullName>
    </submittedName>
</protein>
<dbReference type="Proteomes" id="UP000053923">
    <property type="component" value="Unassembled WGS sequence"/>
</dbReference>
<feature type="compositionally biased region" description="Low complexity" evidence="1">
    <location>
        <begin position="176"/>
        <end position="191"/>
    </location>
</feature>
<dbReference type="EMBL" id="LLZG01000388">
    <property type="protein sequence ID" value="KUL23277.1"/>
    <property type="molecule type" value="Genomic_DNA"/>
</dbReference>